<dbReference type="EMBL" id="FNMV01000004">
    <property type="protein sequence ID" value="SDW72433.1"/>
    <property type="molecule type" value="Genomic_DNA"/>
</dbReference>
<dbReference type="STRING" id="229203.SAMN05444338_104168"/>
<dbReference type="OrthoDB" id="1143197at2"/>
<dbReference type="AlphaFoldDB" id="A0A1H2VVX2"/>
<name>A0A1H2VVX2_9FLAO</name>
<accession>A0A1H2VVX2</accession>
<proteinExistence type="predicted"/>
<dbReference type="Gene3D" id="3.90.550.10">
    <property type="entry name" value="Spore Coat Polysaccharide Biosynthesis Protein SpsA, Chain A"/>
    <property type="match status" value="1"/>
</dbReference>
<evidence type="ECO:0000313" key="1">
    <source>
        <dbReference type="EMBL" id="SDW72433.1"/>
    </source>
</evidence>
<gene>
    <name evidence="1" type="ORF">SAMN05444338_104168</name>
</gene>
<keyword evidence="2" id="KW-1185">Reference proteome</keyword>
<protein>
    <submittedName>
        <fullName evidence="1">Glycosyltransferase, GT2 family</fullName>
    </submittedName>
</protein>
<dbReference type="SUPFAM" id="SSF53448">
    <property type="entry name" value="Nucleotide-diphospho-sugar transferases"/>
    <property type="match status" value="1"/>
</dbReference>
<dbReference type="InterPro" id="IPR029044">
    <property type="entry name" value="Nucleotide-diphossugar_trans"/>
</dbReference>
<dbReference type="Proteomes" id="UP000198569">
    <property type="component" value="Unassembled WGS sequence"/>
</dbReference>
<evidence type="ECO:0000313" key="2">
    <source>
        <dbReference type="Proteomes" id="UP000198569"/>
    </source>
</evidence>
<dbReference type="RefSeq" id="WP_091430626.1">
    <property type="nucleotide sequence ID" value="NZ_FNMV01000004.1"/>
</dbReference>
<keyword evidence="1" id="KW-0808">Transferase</keyword>
<organism evidence="1 2">
    <name type="scientific">Flavobacterium degerlachei</name>
    <dbReference type="NCBI Taxonomy" id="229203"/>
    <lineage>
        <taxon>Bacteria</taxon>
        <taxon>Pseudomonadati</taxon>
        <taxon>Bacteroidota</taxon>
        <taxon>Flavobacteriia</taxon>
        <taxon>Flavobacteriales</taxon>
        <taxon>Flavobacteriaceae</taxon>
        <taxon>Flavobacterium</taxon>
    </lineage>
</organism>
<dbReference type="CDD" id="cd00761">
    <property type="entry name" value="Glyco_tranf_GTA_type"/>
    <property type="match status" value="1"/>
</dbReference>
<dbReference type="GO" id="GO:0016740">
    <property type="term" value="F:transferase activity"/>
    <property type="evidence" value="ECO:0007669"/>
    <property type="project" value="UniProtKB-KW"/>
</dbReference>
<sequence>MQASILIVSKNRKTELEKTLGILKMRIDLSIHEVLVFLDGCTDDSIELKNQFSWVQWYQSDTSIGASGARAILYPKAIGQILIGLDDDAHPLNSDFVRLSEQLFNRYPNVGVLAFQEIKGNFHSDVEALAQKQDELVEYFCSEFIGCGFAIRKAVYDSTRGFPLWVDIYGEESCVSIEVLANGYDILYTNSISVNHRVDRAQRILKGKNYFRFGKQLKNTAFYYLVYYRFPMYKISRLLWHNFKKYGCSDWRYFKIYLQALFHVLLFLPKLKKYRRPINKSVLTRIRQLRSPQFY</sequence>
<reference evidence="2" key="1">
    <citation type="submission" date="2016-10" db="EMBL/GenBank/DDBJ databases">
        <authorList>
            <person name="Varghese N."/>
            <person name="Submissions S."/>
        </authorList>
    </citation>
    <scope>NUCLEOTIDE SEQUENCE [LARGE SCALE GENOMIC DNA]</scope>
    <source>
        <strain evidence="2">DSM 15718</strain>
    </source>
</reference>